<evidence type="ECO:0000313" key="3">
    <source>
        <dbReference type="Proteomes" id="UP000613840"/>
    </source>
</evidence>
<feature type="transmembrane region" description="Helical" evidence="1">
    <location>
        <begin position="58"/>
        <end position="76"/>
    </location>
</feature>
<dbReference type="Proteomes" id="UP000613840">
    <property type="component" value="Unassembled WGS sequence"/>
</dbReference>
<proteinExistence type="predicted"/>
<keyword evidence="1" id="KW-0472">Membrane</keyword>
<feature type="transmembrane region" description="Helical" evidence="1">
    <location>
        <begin position="82"/>
        <end position="100"/>
    </location>
</feature>
<keyword evidence="3" id="KW-1185">Reference proteome</keyword>
<evidence type="ECO:0000313" key="2">
    <source>
        <dbReference type="EMBL" id="GGL67718.1"/>
    </source>
</evidence>
<evidence type="ECO:0000256" key="1">
    <source>
        <dbReference type="SAM" id="Phobius"/>
    </source>
</evidence>
<keyword evidence="1" id="KW-1133">Transmembrane helix</keyword>
<name>A0A917SCM4_9ACTN</name>
<feature type="transmembrane region" description="Helical" evidence="1">
    <location>
        <begin position="112"/>
        <end position="133"/>
    </location>
</feature>
<feature type="transmembrane region" description="Helical" evidence="1">
    <location>
        <begin position="6"/>
        <end position="37"/>
    </location>
</feature>
<protein>
    <recommendedName>
        <fullName evidence="4">Acid-resistance membrane protein</fullName>
    </recommendedName>
</protein>
<accession>A0A917SCM4</accession>
<dbReference type="EMBL" id="BMMZ01000006">
    <property type="protein sequence ID" value="GGL67718.1"/>
    <property type="molecule type" value="Genomic_DNA"/>
</dbReference>
<organism evidence="2 3">
    <name type="scientific">Microlunatus endophyticus</name>
    <dbReference type="NCBI Taxonomy" id="1716077"/>
    <lineage>
        <taxon>Bacteria</taxon>
        <taxon>Bacillati</taxon>
        <taxon>Actinomycetota</taxon>
        <taxon>Actinomycetes</taxon>
        <taxon>Propionibacteriales</taxon>
        <taxon>Propionibacteriaceae</taxon>
        <taxon>Microlunatus</taxon>
    </lineage>
</organism>
<reference evidence="2" key="2">
    <citation type="submission" date="2020-09" db="EMBL/GenBank/DDBJ databases">
        <authorList>
            <person name="Sun Q."/>
            <person name="Zhou Y."/>
        </authorList>
    </citation>
    <scope>NUCLEOTIDE SEQUENCE</scope>
    <source>
        <strain evidence="2">CGMCC 4.7306</strain>
    </source>
</reference>
<feature type="transmembrane region" description="Helical" evidence="1">
    <location>
        <begin position="139"/>
        <end position="158"/>
    </location>
</feature>
<dbReference type="AlphaFoldDB" id="A0A917SCM4"/>
<sequence length="168" mass="17556">MTRGALAVIFGILGFVWLLPAGTLRTFALLVGIFAILDGVANGVEAARRRGTPRLLRGVAGLIGIVFGILAMVVTGASLTTMLWMTGVWAFVIGGLEFVADLLERSSGHRDWVYGLIMGGLGVVLGVLAVAIMPSLTGLIWLAAIATILWGVAGLLMGGNERSLSHRS</sequence>
<dbReference type="Pfam" id="PF03729">
    <property type="entry name" value="DUF308"/>
    <property type="match status" value="1"/>
</dbReference>
<comment type="caution">
    <text evidence="2">The sequence shown here is derived from an EMBL/GenBank/DDBJ whole genome shotgun (WGS) entry which is preliminary data.</text>
</comment>
<gene>
    <name evidence="2" type="ORF">GCM10011575_27780</name>
</gene>
<keyword evidence="1" id="KW-0812">Transmembrane</keyword>
<evidence type="ECO:0008006" key="4">
    <source>
        <dbReference type="Google" id="ProtNLM"/>
    </source>
</evidence>
<dbReference type="InterPro" id="IPR005325">
    <property type="entry name" value="DUF308_memb"/>
</dbReference>
<reference evidence="2" key="1">
    <citation type="journal article" date="2014" name="Int. J. Syst. Evol. Microbiol.">
        <title>Complete genome sequence of Corynebacterium casei LMG S-19264T (=DSM 44701T), isolated from a smear-ripened cheese.</title>
        <authorList>
            <consortium name="US DOE Joint Genome Institute (JGI-PGF)"/>
            <person name="Walter F."/>
            <person name="Albersmeier A."/>
            <person name="Kalinowski J."/>
            <person name="Ruckert C."/>
        </authorList>
    </citation>
    <scope>NUCLEOTIDE SEQUENCE</scope>
    <source>
        <strain evidence="2">CGMCC 4.7306</strain>
    </source>
</reference>